<gene>
    <name evidence="1" type="ORF">MTR67_023914</name>
</gene>
<proteinExistence type="predicted"/>
<organism evidence="1 2">
    <name type="scientific">Solanum verrucosum</name>
    <dbReference type="NCBI Taxonomy" id="315347"/>
    <lineage>
        <taxon>Eukaryota</taxon>
        <taxon>Viridiplantae</taxon>
        <taxon>Streptophyta</taxon>
        <taxon>Embryophyta</taxon>
        <taxon>Tracheophyta</taxon>
        <taxon>Spermatophyta</taxon>
        <taxon>Magnoliopsida</taxon>
        <taxon>eudicotyledons</taxon>
        <taxon>Gunneridae</taxon>
        <taxon>Pentapetalae</taxon>
        <taxon>asterids</taxon>
        <taxon>lamiids</taxon>
        <taxon>Solanales</taxon>
        <taxon>Solanaceae</taxon>
        <taxon>Solanoideae</taxon>
        <taxon>Solaneae</taxon>
        <taxon>Solanum</taxon>
    </lineage>
</organism>
<evidence type="ECO:0000313" key="1">
    <source>
        <dbReference type="EMBL" id="WMV30529.1"/>
    </source>
</evidence>
<dbReference type="EMBL" id="CP133616">
    <property type="protein sequence ID" value="WMV30529.1"/>
    <property type="molecule type" value="Genomic_DNA"/>
</dbReference>
<reference evidence="1" key="1">
    <citation type="submission" date="2023-08" db="EMBL/GenBank/DDBJ databases">
        <title>A de novo genome assembly of Solanum verrucosum Schlechtendal, a Mexican diploid species geographically isolated from the other diploid A-genome species in potato relatives.</title>
        <authorList>
            <person name="Hosaka K."/>
        </authorList>
    </citation>
    <scope>NUCLEOTIDE SEQUENCE</scope>
    <source>
        <tissue evidence="1">Young leaves</tissue>
    </source>
</reference>
<accession>A0AAF0R2U5</accession>
<keyword evidence="2" id="KW-1185">Reference proteome</keyword>
<evidence type="ECO:0000313" key="2">
    <source>
        <dbReference type="Proteomes" id="UP001234989"/>
    </source>
</evidence>
<dbReference type="Proteomes" id="UP001234989">
    <property type="component" value="Chromosome 5"/>
</dbReference>
<dbReference type="AlphaFoldDB" id="A0AAF0R2U5"/>
<name>A0AAF0R2U5_SOLVR</name>
<sequence>MRVTGNGRVELAFYQLKDVAHIWYTQWKEKKGTYVVPITGDCFRKTLLDRFFPRELREAK</sequence>
<feature type="non-terminal residue" evidence="1">
    <location>
        <position position="60"/>
    </location>
</feature>
<protein>
    <submittedName>
        <fullName evidence="1">Uncharacterized protein</fullName>
    </submittedName>
</protein>